<dbReference type="PRINTS" id="PR00081">
    <property type="entry name" value="GDHRDH"/>
</dbReference>
<accession>A0ABS4ZLW5</accession>
<comment type="caution">
    <text evidence="1">The sequence shown here is derived from an EMBL/GenBank/DDBJ whole genome shotgun (WGS) entry which is preliminary data.</text>
</comment>
<evidence type="ECO:0000313" key="2">
    <source>
        <dbReference type="Proteomes" id="UP000694460"/>
    </source>
</evidence>
<dbReference type="Proteomes" id="UP000694460">
    <property type="component" value="Unassembled WGS sequence"/>
</dbReference>
<dbReference type="Gene3D" id="3.40.50.720">
    <property type="entry name" value="NAD(P)-binding Rossmann-like Domain"/>
    <property type="match status" value="1"/>
</dbReference>
<keyword evidence="2" id="KW-1185">Reference proteome</keyword>
<dbReference type="EMBL" id="JAGIOP010000001">
    <property type="protein sequence ID" value="MBP2450415.1"/>
    <property type="molecule type" value="Genomic_DNA"/>
</dbReference>
<evidence type="ECO:0000313" key="1">
    <source>
        <dbReference type="EMBL" id="MBP2450415.1"/>
    </source>
</evidence>
<dbReference type="InterPro" id="IPR002347">
    <property type="entry name" value="SDR_fam"/>
</dbReference>
<dbReference type="PANTHER" id="PTHR44147">
    <property type="entry name" value="DEHYDROGENASE/REDUCTASE SDR FAMILY MEMBER 1"/>
    <property type="match status" value="1"/>
</dbReference>
<proteinExistence type="predicted"/>
<protein>
    <submittedName>
        <fullName evidence="1">NAD(P)-dependent dehydrogenase (Short-subunit alcohol dehydrogenase family)</fullName>
    </submittedName>
</protein>
<dbReference type="InterPro" id="IPR036291">
    <property type="entry name" value="NAD(P)-bd_dom_sf"/>
</dbReference>
<name>A0ABS4ZLW5_9MYCO</name>
<dbReference type="Pfam" id="PF00106">
    <property type="entry name" value="adh_short"/>
    <property type="match status" value="1"/>
</dbReference>
<dbReference type="SUPFAM" id="SSF51735">
    <property type="entry name" value="NAD(P)-binding Rossmann-fold domains"/>
    <property type="match status" value="1"/>
</dbReference>
<organism evidence="1 2">
    <name type="scientific">Mycolicibacterium lutetiense</name>
    <dbReference type="NCBI Taxonomy" id="1641992"/>
    <lineage>
        <taxon>Bacteria</taxon>
        <taxon>Bacillati</taxon>
        <taxon>Actinomycetota</taxon>
        <taxon>Actinomycetes</taxon>
        <taxon>Mycobacteriales</taxon>
        <taxon>Mycobacteriaceae</taxon>
        <taxon>Mycolicibacterium</taxon>
    </lineage>
</organism>
<dbReference type="PANTHER" id="PTHR44147:SF2">
    <property type="entry name" value="DEHYDROGENASE_REDUCTASE SDR FAMILY MEMBER 1"/>
    <property type="match status" value="1"/>
</dbReference>
<dbReference type="RefSeq" id="WP_209912962.1">
    <property type="nucleotide sequence ID" value="NZ_JAGIOP010000001.1"/>
</dbReference>
<gene>
    <name evidence="1" type="ORF">JOF57_000300</name>
</gene>
<sequence>MTSLSGRVAVVTGASRGIGKGIALALGDSGATVYVTGRTATVGEHDLPGTIGETAAEITRRGGTGIAAKVDHADDNQVSALFDQVRIEHGRLDILVNNAFALPDDLTDPKPFWDKPISNWEMVDVGVRSNFTAARLAAQIMVPQGSGLIVATSGYVGVTYTYGVVFGLAKTAVDRMARDMAIELQPHNVASLSLWQGLTMTERAQHNLTARPEMTQSLVTNPAVGCSPEFPGRVIAALATDPAVMDLTGGTFITAELAYRYGITDIDGRTIPSLRAERGSPIWQPLTEASHGR</sequence>
<reference evidence="1 2" key="1">
    <citation type="submission" date="2021-03" db="EMBL/GenBank/DDBJ databases">
        <title>Sequencing the genomes of 1000 actinobacteria strains.</title>
        <authorList>
            <person name="Klenk H.-P."/>
        </authorList>
    </citation>
    <scope>NUCLEOTIDE SEQUENCE [LARGE SCALE GENOMIC DNA]</scope>
    <source>
        <strain evidence="1 2">DSM 46713</strain>
    </source>
</reference>